<comment type="subunit">
    <text evidence="11">Component of the TIM23 complex.</text>
</comment>
<keyword evidence="11" id="KW-0811">Translocation</keyword>
<comment type="subcellular location">
    <subcellularLocation>
        <location evidence="1 11">Mitochondrion inner membrane</location>
        <topology evidence="1 11">Single-pass membrane protein</topology>
    </subcellularLocation>
</comment>
<evidence type="ECO:0000256" key="8">
    <source>
        <dbReference type="ARBA" id="ARBA00023128"/>
    </source>
</evidence>
<feature type="transmembrane region" description="Helical" evidence="11">
    <location>
        <begin position="74"/>
        <end position="94"/>
    </location>
</feature>
<evidence type="ECO:0000256" key="9">
    <source>
        <dbReference type="ARBA" id="ARBA00023136"/>
    </source>
</evidence>
<comment type="similarity">
    <text evidence="2 11">Belongs to the TIM21 family.</text>
</comment>
<reference evidence="13" key="2">
    <citation type="submission" date="2015-01" db="EMBL/GenBank/DDBJ databases">
        <title>Evolutionary Origins and Diversification of the Mycorrhizal Mutualists.</title>
        <authorList>
            <consortium name="DOE Joint Genome Institute"/>
            <consortium name="Mycorrhizal Genomics Consortium"/>
            <person name="Kohler A."/>
            <person name="Kuo A."/>
            <person name="Nagy L.G."/>
            <person name="Floudas D."/>
            <person name="Copeland A."/>
            <person name="Barry K.W."/>
            <person name="Cichocki N."/>
            <person name="Veneault-Fourrey C."/>
            <person name="LaButti K."/>
            <person name="Lindquist E.A."/>
            <person name="Lipzen A."/>
            <person name="Lundell T."/>
            <person name="Morin E."/>
            <person name="Murat C."/>
            <person name="Riley R."/>
            <person name="Ohm R."/>
            <person name="Sun H."/>
            <person name="Tunlid A."/>
            <person name="Henrissat B."/>
            <person name="Grigoriev I.V."/>
            <person name="Hibbett D.S."/>
            <person name="Martin F."/>
        </authorList>
    </citation>
    <scope>NUCLEOTIDE SEQUENCE [LARGE SCALE GENOMIC DNA]</scope>
    <source>
        <strain evidence="13">Zn</strain>
    </source>
</reference>
<dbReference type="EMBL" id="KN832870">
    <property type="protein sequence ID" value="KIN08199.1"/>
    <property type="molecule type" value="Genomic_DNA"/>
</dbReference>
<proteinExistence type="inferred from homology"/>
<dbReference type="PANTHER" id="PTHR13032:SF6">
    <property type="entry name" value="MITOCHONDRIAL IMPORT INNER MEMBRANE TRANSLOCASE SUBUNIT TIM21"/>
    <property type="match status" value="1"/>
</dbReference>
<evidence type="ECO:0000256" key="11">
    <source>
        <dbReference type="RuleBase" id="RU367142"/>
    </source>
</evidence>
<evidence type="ECO:0000313" key="13">
    <source>
        <dbReference type="Proteomes" id="UP000054321"/>
    </source>
</evidence>
<reference evidence="12 13" key="1">
    <citation type="submission" date="2014-04" db="EMBL/GenBank/DDBJ databases">
        <authorList>
            <consortium name="DOE Joint Genome Institute"/>
            <person name="Kuo A."/>
            <person name="Martino E."/>
            <person name="Perotto S."/>
            <person name="Kohler A."/>
            <person name="Nagy L.G."/>
            <person name="Floudas D."/>
            <person name="Copeland A."/>
            <person name="Barry K.W."/>
            <person name="Cichocki N."/>
            <person name="Veneault-Fourrey C."/>
            <person name="LaButti K."/>
            <person name="Lindquist E.A."/>
            <person name="Lipzen A."/>
            <person name="Lundell T."/>
            <person name="Morin E."/>
            <person name="Murat C."/>
            <person name="Sun H."/>
            <person name="Tunlid A."/>
            <person name="Henrissat B."/>
            <person name="Grigoriev I.V."/>
            <person name="Hibbett D.S."/>
            <person name="Martin F."/>
            <person name="Nordberg H.P."/>
            <person name="Cantor M.N."/>
            <person name="Hua S.X."/>
        </authorList>
    </citation>
    <scope>NUCLEOTIDE SEQUENCE [LARGE SCALE GENOMIC DNA]</scope>
    <source>
        <strain evidence="12 13">Zn</strain>
    </source>
</reference>
<organism evidence="12 13">
    <name type="scientific">Oidiodendron maius (strain Zn)</name>
    <dbReference type="NCBI Taxonomy" id="913774"/>
    <lineage>
        <taxon>Eukaryota</taxon>
        <taxon>Fungi</taxon>
        <taxon>Dikarya</taxon>
        <taxon>Ascomycota</taxon>
        <taxon>Pezizomycotina</taxon>
        <taxon>Leotiomycetes</taxon>
        <taxon>Leotiomycetes incertae sedis</taxon>
        <taxon>Myxotrichaceae</taxon>
        <taxon>Oidiodendron</taxon>
    </lineage>
</organism>
<evidence type="ECO:0000313" key="12">
    <source>
        <dbReference type="EMBL" id="KIN08199.1"/>
    </source>
</evidence>
<keyword evidence="6" id="KW-0809">Transit peptide</keyword>
<dbReference type="Pfam" id="PF08294">
    <property type="entry name" value="TIM21"/>
    <property type="match status" value="1"/>
</dbReference>
<dbReference type="InParanoid" id="A0A0C3DA45"/>
<keyword evidence="5 11" id="KW-0999">Mitochondrion inner membrane</keyword>
<name>A0A0C3DA45_OIDMZ</name>
<dbReference type="GO" id="GO:0005744">
    <property type="term" value="C:TIM23 mitochondrial import inner membrane translocase complex"/>
    <property type="evidence" value="ECO:0007669"/>
    <property type="project" value="UniProtKB-UniRule"/>
</dbReference>
<dbReference type="Proteomes" id="UP000054321">
    <property type="component" value="Unassembled WGS sequence"/>
</dbReference>
<comment type="function">
    <text evidence="10">Essential component of the TIM23 complex, a complex that mediates the translocation of transit peptide-containing proteins across the mitochondrial inner membrane. Required to keep the TOM and the TIM23 complexes in close contact. At some point, it is released from the TOM23 complex to allow protein translocation into the mitochondrial matrix.</text>
</comment>
<keyword evidence="9 11" id="KW-0472">Membrane</keyword>
<dbReference type="AlphaFoldDB" id="A0A0C3DA45"/>
<dbReference type="STRING" id="913774.A0A0C3DA45"/>
<dbReference type="FunCoup" id="A0A0C3DA45">
    <property type="interactions" value="258"/>
</dbReference>
<keyword evidence="11" id="KW-0653">Protein transport</keyword>
<evidence type="ECO:0000256" key="10">
    <source>
        <dbReference type="ARBA" id="ARBA00060204"/>
    </source>
</evidence>
<evidence type="ECO:0000256" key="5">
    <source>
        <dbReference type="ARBA" id="ARBA00022792"/>
    </source>
</evidence>
<protein>
    <recommendedName>
        <fullName evidence="3 11">Mitochondrial import inner membrane translocase subunit Tim21</fullName>
    </recommendedName>
</protein>
<dbReference type="Gene3D" id="3.10.450.320">
    <property type="entry name" value="Mitochondrial import inner membrane translocase subunit Tim21"/>
    <property type="match status" value="1"/>
</dbReference>
<dbReference type="HOGENOM" id="CLU_089407_0_0_1"/>
<evidence type="ECO:0000256" key="4">
    <source>
        <dbReference type="ARBA" id="ARBA00022692"/>
    </source>
</evidence>
<evidence type="ECO:0000256" key="3">
    <source>
        <dbReference type="ARBA" id="ARBA00020726"/>
    </source>
</evidence>
<keyword evidence="8 11" id="KW-0496">Mitochondrion</keyword>
<dbReference type="FunFam" id="3.10.450.320:FF:000002">
    <property type="entry name" value="Mitochondrial import inner membrane translocase subunit tim21"/>
    <property type="match status" value="1"/>
</dbReference>
<evidence type="ECO:0000256" key="7">
    <source>
        <dbReference type="ARBA" id="ARBA00022989"/>
    </source>
</evidence>
<keyword evidence="4 11" id="KW-0812">Transmembrane</keyword>
<dbReference type="GO" id="GO:0030150">
    <property type="term" value="P:protein import into mitochondrial matrix"/>
    <property type="evidence" value="ECO:0007669"/>
    <property type="project" value="UniProtKB-UniRule"/>
</dbReference>
<accession>A0A0C3DA45</accession>
<dbReference type="InterPro" id="IPR038552">
    <property type="entry name" value="Tim21_IMS_sf"/>
</dbReference>
<keyword evidence="13" id="KW-1185">Reference proteome</keyword>
<evidence type="ECO:0000256" key="1">
    <source>
        <dbReference type="ARBA" id="ARBA00004434"/>
    </source>
</evidence>
<keyword evidence="7 11" id="KW-1133">Transmembrane helix</keyword>
<gene>
    <name evidence="12" type="ORF">OIDMADRAFT_187424</name>
</gene>
<dbReference type="InterPro" id="IPR013261">
    <property type="entry name" value="Tim21"/>
</dbReference>
<keyword evidence="11" id="KW-0813">Transport</keyword>
<evidence type="ECO:0000256" key="6">
    <source>
        <dbReference type="ARBA" id="ARBA00022946"/>
    </source>
</evidence>
<sequence length="229" mass="25405">MKSLRAPSCLLAFPTPLRPLFAARLYATQTGLGATGASSRPRRKAVTAFNDDGRVAWGDLSPREKVARTTQQTFNFGLILVGAALTGGVAFVLYTHVFSPDSVTSHFNRAVDQVMKDQRCIALLGNSKKITAYGEPTFNKWARARPIASSVKKDQQGTEHMHMHFNVEGPLSKGIVSMHMIKRQTDSEFTYKYLALDVKGQQRIYLENADTVPDSPARNKTKLFGVSWR</sequence>
<dbReference type="PANTHER" id="PTHR13032">
    <property type="entry name" value="MITOCHONDRIAL IMPORT INNER MEMBRANE TRANSLOCASE SUBUNIT TIM21"/>
    <property type="match status" value="1"/>
</dbReference>
<dbReference type="OrthoDB" id="436405at2759"/>
<evidence type="ECO:0000256" key="2">
    <source>
        <dbReference type="ARBA" id="ARBA00010867"/>
    </source>
</evidence>